<evidence type="ECO:0000259" key="18">
    <source>
        <dbReference type="Pfam" id="PF06155"/>
    </source>
</evidence>
<reference evidence="19" key="1">
    <citation type="submission" date="2020-03" db="EMBL/GenBank/DDBJ databases">
        <title>Transcriptomic Profiling of the Digestive Tract of the Rat Flea, Xenopsylla cheopis, Following Blood Feeding and Infection with Yersinia pestis.</title>
        <authorList>
            <person name="Bland D.M."/>
            <person name="Martens C.A."/>
            <person name="Virtaneva K."/>
            <person name="Kanakabandi K."/>
            <person name="Long D."/>
            <person name="Rosenke R."/>
            <person name="Saturday G.A."/>
            <person name="Hoyt F.H."/>
            <person name="Bruno D.P."/>
            <person name="Ribeiro J.M.C."/>
            <person name="Hinnebusch J."/>
        </authorList>
    </citation>
    <scope>NUCLEOTIDE SEQUENCE</scope>
</reference>
<evidence type="ECO:0000256" key="10">
    <source>
        <dbReference type="ARBA" id="ARBA00023002"/>
    </source>
</evidence>
<evidence type="ECO:0000256" key="8">
    <source>
        <dbReference type="ARBA" id="ARBA00022873"/>
    </source>
</evidence>
<dbReference type="NCBIfam" id="TIGR02410">
    <property type="entry name" value="carnitine_TMLD"/>
    <property type="match status" value="1"/>
</dbReference>
<comment type="cofactor">
    <cofactor evidence="1">
        <name>Fe(2+)</name>
        <dbReference type="ChEBI" id="CHEBI:29033"/>
    </cofactor>
</comment>
<accession>A0A6M2DLN1</accession>
<dbReference type="InterPro" id="IPR042098">
    <property type="entry name" value="TauD-like_sf"/>
</dbReference>
<evidence type="ECO:0000256" key="3">
    <source>
        <dbReference type="ARBA" id="ARBA00005022"/>
    </source>
</evidence>
<comment type="pathway">
    <text evidence="3">Amine and polyamine biosynthesis; carnitine biosynthesis.</text>
</comment>
<dbReference type="GO" id="GO:0005506">
    <property type="term" value="F:iron ion binding"/>
    <property type="evidence" value="ECO:0007669"/>
    <property type="project" value="InterPro"/>
</dbReference>
<keyword evidence="10" id="KW-0560">Oxidoreductase</keyword>
<dbReference type="InterPro" id="IPR003819">
    <property type="entry name" value="TauD/TfdA-like"/>
</dbReference>
<keyword evidence="7" id="KW-0479">Metal-binding</keyword>
<dbReference type="AlphaFoldDB" id="A0A6M2DLN1"/>
<feature type="domain" description="Gamma-butyrobetaine hydroxylase-like N-terminal" evidence="18">
    <location>
        <begin position="25"/>
        <end position="89"/>
    </location>
</feature>
<evidence type="ECO:0000256" key="5">
    <source>
        <dbReference type="ARBA" id="ARBA00012267"/>
    </source>
</evidence>
<comment type="catalytic activity">
    <reaction evidence="16">
        <text>N(6),N(6),N(6)-trimethyl-L-lysine + 2-oxoglutarate + O2 = (3S)-3-hydroxy-N(6),N(6),N(6)-trimethyl-L-lysine + succinate + CO2</text>
        <dbReference type="Rhea" id="RHEA:14181"/>
        <dbReference type="ChEBI" id="CHEBI:15379"/>
        <dbReference type="ChEBI" id="CHEBI:16526"/>
        <dbReference type="ChEBI" id="CHEBI:16810"/>
        <dbReference type="ChEBI" id="CHEBI:30031"/>
        <dbReference type="ChEBI" id="CHEBI:58100"/>
        <dbReference type="ChEBI" id="CHEBI:141499"/>
        <dbReference type="EC" id="1.14.11.8"/>
    </reaction>
</comment>
<evidence type="ECO:0000256" key="2">
    <source>
        <dbReference type="ARBA" id="ARBA00001961"/>
    </source>
</evidence>
<proteinExistence type="inferred from homology"/>
<dbReference type="Gene3D" id="3.30.2020.30">
    <property type="match status" value="1"/>
</dbReference>
<feature type="domain" description="TauD/TfdA-like" evidence="17">
    <location>
        <begin position="120"/>
        <end position="355"/>
    </location>
</feature>
<comment type="similarity">
    <text evidence="4">Belongs to the gamma-BBH/TMLD family.</text>
</comment>
<dbReference type="Pfam" id="PF02668">
    <property type="entry name" value="TauD"/>
    <property type="match status" value="1"/>
</dbReference>
<evidence type="ECO:0000256" key="16">
    <source>
        <dbReference type="ARBA" id="ARBA00049334"/>
    </source>
</evidence>
<evidence type="ECO:0000256" key="11">
    <source>
        <dbReference type="ARBA" id="ARBA00023004"/>
    </source>
</evidence>
<protein>
    <recommendedName>
        <fullName evidence="6">Trimethyllysine dioxygenase, mitochondrial</fullName>
        <ecNumber evidence="5">1.14.11.8</ecNumber>
    </recommendedName>
    <alternativeName>
        <fullName evidence="13">Epsilon-trimethyllysine 2-oxoglutarate dioxygenase</fullName>
    </alternativeName>
    <alternativeName>
        <fullName evidence="12">TML hydroxylase</fullName>
    </alternativeName>
    <alternativeName>
        <fullName evidence="14">TML-alpha-ketoglutarate dioxygenase</fullName>
    </alternativeName>
</protein>
<dbReference type="FunFam" id="3.30.2020.30:FF:000002">
    <property type="entry name" value="Putative gamma-butyrobetaine dioxygenase"/>
    <property type="match status" value="1"/>
</dbReference>
<evidence type="ECO:0000256" key="1">
    <source>
        <dbReference type="ARBA" id="ARBA00001954"/>
    </source>
</evidence>
<evidence type="ECO:0000313" key="19">
    <source>
        <dbReference type="EMBL" id="NOV45898.1"/>
    </source>
</evidence>
<dbReference type="InterPro" id="IPR012776">
    <property type="entry name" value="Trimethyllysine_dOase"/>
</dbReference>
<evidence type="ECO:0000259" key="17">
    <source>
        <dbReference type="Pfam" id="PF02668"/>
    </source>
</evidence>
<dbReference type="Gene3D" id="3.60.130.10">
    <property type="entry name" value="Clavaminate synthase-like"/>
    <property type="match status" value="1"/>
</dbReference>
<keyword evidence="9 19" id="KW-0223">Dioxygenase</keyword>
<evidence type="ECO:0000256" key="6">
    <source>
        <dbReference type="ARBA" id="ARBA00016835"/>
    </source>
</evidence>
<dbReference type="GO" id="GO:0050353">
    <property type="term" value="F:trimethyllysine dioxygenase activity"/>
    <property type="evidence" value="ECO:0007669"/>
    <property type="project" value="UniProtKB-EC"/>
</dbReference>
<sequence>MNGYDAKIVGNFLQISSKSIQLPCVRFHIRWLRDHCRCVNCYNKETFQRKLTLLELPKDLAIVKHEINNEHLHLQWNDNHVSEFSILWLLQNNYEYSELKGNNLEKILWSGDVQVSNFVGVNRDDFMSKDDVARKVVASLYQYGVAFVHQVDPTEADTEVVVRRLFPIQRTLFGDMWTFSDVMAHSDTAYTTSALGAHNDNTYFYNAAGLQILHCIEHTGGGGETLLIDGFNMVNNLRKDNIECYKRLTNRNVSSEYIESGYHYTAEGPVVRLKKDTDELEQIRFNIYDRSPVKIPENDVENYYDDMKLMSSYIKDPKCELWIKLQPGTVLFFDNWRIFHGRASYTGHRVMSGCYVSRDDWLSKARTMNLI</sequence>
<dbReference type="EMBL" id="GIIL01002172">
    <property type="protein sequence ID" value="NOV45898.1"/>
    <property type="molecule type" value="Transcribed_RNA"/>
</dbReference>
<dbReference type="EC" id="1.14.11.8" evidence="5"/>
<evidence type="ECO:0000256" key="7">
    <source>
        <dbReference type="ARBA" id="ARBA00022723"/>
    </source>
</evidence>
<dbReference type="GO" id="GO:0005739">
    <property type="term" value="C:mitochondrion"/>
    <property type="evidence" value="ECO:0007669"/>
    <property type="project" value="TreeGrafter"/>
</dbReference>
<keyword evidence="11" id="KW-0408">Iron</keyword>
<organism evidence="19">
    <name type="scientific">Xenopsylla cheopis</name>
    <name type="common">Oriental rat flea</name>
    <name type="synonym">Pulex cheopis</name>
    <dbReference type="NCBI Taxonomy" id="163159"/>
    <lineage>
        <taxon>Eukaryota</taxon>
        <taxon>Metazoa</taxon>
        <taxon>Ecdysozoa</taxon>
        <taxon>Arthropoda</taxon>
        <taxon>Hexapoda</taxon>
        <taxon>Insecta</taxon>
        <taxon>Pterygota</taxon>
        <taxon>Neoptera</taxon>
        <taxon>Endopterygota</taxon>
        <taxon>Siphonaptera</taxon>
        <taxon>Pulicidae</taxon>
        <taxon>Xenopsyllinae</taxon>
        <taxon>Xenopsylla</taxon>
    </lineage>
</organism>
<dbReference type="PANTHER" id="PTHR10696:SF51">
    <property type="entry name" value="TRIMETHYLLYSINE DIOXYGENASE, MITOCHONDRIAL"/>
    <property type="match status" value="1"/>
</dbReference>
<keyword evidence="8" id="KW-0124">Carnitine biosynthesis</keyword>
<comment type="cofactor">
    <cofactor evidence="2">
        <name>L-ascorbate</name>
        <dbReference type="ChEBI" id="CHEBI:38290"/>
    </cofactor>
</comment>
<dbReference type="FunFam" id="3.60.130.10:FF:000001">
    <property type="entry name" value="Trimethyllysine dioxygenase, mitochondrial"/>
    <property type="match status" value="1"/>
</dbReference>
<evidence type="ECO:0000256" key="4">
    <source>
        <dbReference type="ARBA" id="ARBA00008654"/>
    </source>
</evidence>
<dbReference type="InterPro" id="IPR050411">
    <property type="entry name" value="AlphaKG_dependent_hydroxylases"/>
</dbReference>
<evidence type="ECO:0000256" key="13">
    <source>
        <dbReference type="ARBA" id="ARBA00031778"/>
    </source>
</evidence>
<evidence type="ECO:0000256" key="15">
    <source>
        <dbReference type="ARBA" id="ARBA00046008"/>
    </source>
</evidence>
<evidence type="ECO:0000256" key="12">
    <source>
        <dbReference type="ARBA" id="ARBA00030363"/>
    </source>
</evidence>
<dbReference type="InterPro" id="IPR010376">
    <property type="entry name" value="GBBH-like_N"/>
</dbReference>
<dbReference type="InterPro" id="IPR038492">
    <property type="entry name" value="GBBH-like_N_sf"/>
</dbReference>
<dbReference type="Pfam" id="PF06155">
    <property type="entry name" value="GBBH-like_N"/>
    <property type="match status" value="1"/>
</dbReference>
<dbReference type="GO" id="GO:0045329">
    <property type="term" value="P:carnitine biosynthetic process"/>
    <property type="evidence" value="ECO:0007669"/>
    <property type="project" value="UniProtKB-UniPathway"/>
</dbReference>
<comment type="function">
    <text evidence="15">Converts trimethyllysine (TML) into hydroxytrimethyllysine (HTML).</text>
</comment>
<dbReference type="UniPathway" id="UPA00118"/>
<dbReference type="CDD" id="cd00250">
    <property type="entry name" value="CAS_like"/>
    <property type="match status" value="1"/>
</dbReference>
<dbReference type="SUPFAM" id="SSF51197">
    <property type="entry name" value="Clavaminate synthase-like"/>
    <property type="match status" value="1"/>
</dbReference>
<evidence type="ECO:0000256" key="9">
    <source>
        <dbReference type="ARBA" id="ARBA00022964"/>
    </source>
</evidence>
<name>A0A6M2DLN1_XENCH</name>
<evidence type="ECO:0000256" key="14">
    <source>
        <dbReference type="ARBA" id="ARBA00032283"/>
    </source>
</evidence>
<dbReference type="PANTHER" id="PTHR10696">
    <property type="entry name" value="GAMMA-BUTYROBETAINE HYDROXYLASE-RELATED"/>
    <property type="match status" value="1"/>
</dbReference>